<evidence type="ECO:0000313" key="2">
    <source>
        <dbReference type="EMBL" id="KAG7296323.1"/>
    </source>
</evidence>
<protein>
    <submittedName>
        <fullName evidence="2">Uncharacterized protein</fullName>
    </submittedName>
</protein>
<sequence>MRSPTRCGFVSRSVQGCRSLGLCRRLARPPWRCLGLCFVILLVSVLLRLRHYGIRILRWVLD</sequence>
<reference evidence="2 3" key="1">
    <citation type="submission" date="2021-06" db="EMBL/GenBank/DDBJ databases">
        <title>A haploid diamondback moth (Plutella xylostella L.) genome assembly resolves 31 chromosomes and identifies a diamide resistance mutation.</title>
        <authorList>
            <person name="Ward C.M."/>
            <person name="Perry K.D."/>
            <person name="Baker G."/>
            <person name="Powis K."/>
            <person name="Heckel D.G."/>
            <person name="Baxter S.W."/>
        </authorList>
    </citation>
    <scope>NUCLEOTIDE SEQUENCE [LARGE SCALE GENOMIC DNA]</scope>
    <source>
        <strain evidence="2 3">LV</strain>
        <tissue evidence="2">Single pupa</tissue>
    </source>
</reference>
<proteinExistence type="predicted"/>
<keyword evidence="1" id="KW-0812">Transmembrane</keyword>
<keyword evidence="3" id="KW-1185">Reference proteome</keyword>
<feature type="transmembrane region" description="Helical" evidence="1">
    <location>
        <begin position="29"/>
        <end position="49"/>
    </location>
</feature>
<name>A0ABQ7PTM1_PLUXY</name>
<dbReference type="Proteomes" id="UP000823941">
    <property type="component" value="Chromosome 29"/>
</dbReference>
<accession>A0ABQ7PTM1</accession>
<evidence type="ECO:0000256" key="1">
    <source>
        <dbReference type="SAM" id="Phobius"/>
    </source>
</evidence>
<evidence type="ECO:0000313" key="3">
    <source>
        <dbReference type="Proteomes" id="UP000823941"/>
    </source>
</evidence>
<organism evidence="2 3">
    <name type="scientific">Plutella xylostella</name>
    <name type="common">Diamondback moth</name>
    <name type="synonym">Plutella maculipennis</name>
    <dbReference type="NCBI Taxonomy" id="51655"/>
    <lineage>
        <taxon>Eukaryota</taxon>
        <taxon>Metazoa</taxon>
        <taxon>Ecdysozoa</taxon>
        <taxon>Arthropoda</taxon>
        <taxon>Hexapoda</taxon>
        <taxon>Insecta</taxon>
        <taxon>Pterygota</taxon>
        <taxon>Neoptera</taxon>
        <taxon>Endopterygota</taxon>
        <taxon>Lepidoptera</taxon>
        <taxon>Glossata</taxon>
        <taxon>Ditrysia</taxon>
        <taxon>Yponomeutoidea</taxon>
        <taxon>Plutellidae</taxon>
        <taxon>Plutella</taxon>
    </lineage>
</organism>
<keyword evidence="1" id="KW-1133">Transmembrane helix</keyword>
<dbReference type="EMBL" id="JAHIBW010000029">
    <property type="protein sequence ID" value="KAG7296323.1"/>
    <property type="molecule type" value="Genomic_DNA"/>
</dbReference>
<keyword evidence="1" id="KW-0472">Membrane</keyword>
<comment type="caution">
    <text evidence="2">The sequence shown here is derived from an EMBL/GenBank/DDBJ whole genome shotgun (WGS) entry which is preliminary data.</text>
</comment>
<gene>
    <name evidence="2" type="ORF">JYU34_021461</name>
</gene>